<dbReference type="InterPro" id="IPR008972">
    <property type="entry name" value="Cupredoxin"/>
</dbReference>
<name>A0ABV7HRN0_9GAMM</name>
<evidence type="ECO:0000313" key="4">
    <source>
        <dbReference type="Proteomes" id="UP001595548"/>
    </source>
</evidence>
<feature type="chain" id="PRO_5046909609" evidence="2">
    <location>
        <begin position="22"/>
        <end position="211"/>
    </location>
</feature>
<dbReference type="Proteomes" id="UP001595548">
    <property type="component" value="Unassembled WGS sequence"/>
</dbReference>
<proteinExistence type="predicted"/>
<feature type="compositionally biased region" description="Basic and acidic residues" evidence="1">
    <location>
        <begin position="197"/>
        <end position="211"/>
    </location>
</feature>
<dbReference type="Gene3D" id="2.60.40.420">
    <property type="entry name" value="Cupredoxins - blue copper proteins"/>
    <property type="match status" value="1"/>
</dbReference>
<dbReference type="SUPFAM" id="SSF49464">
    <property type="entry name" value="Carboxypeptidase regulatory domain-like"/>
    <property type="match status" value="1"/>
</dbReference>
<sequence length="211" mass="22947">MMSKRTTGFAALLLYCASANALDVSVLDVQGQGVENAVVALRGSEPQLAPAATYAIMDQVGREFVPYVVPVQAGTWVRFPNSDDIRHHVYSFSPAKRFELKLYHGSTAEPVKFDTAGKVVLGCNIHDSMVGYVYVLDTPYYALSDAGGNARITAPAGEYQLEIQHPRSAEPTVQTVTLNGDDAKVSVTLTPLSPDPRNSEPKTELEQLFDR</sequence>
<dbReference type="InterPro" id="IPR034242">
    <property type="entry name" value="MauL"/>
</dbReference>
<protein>
    <submittedName>
        <fullName evidence="3">Methylamine utilization protein</fullName>
    </submittedName>
</protein>
<accession>A0ABV7HRN0</accession>
<dbReference type="SUPFAM" id="SSF49503">
    <property type="entry name" value="Cupredoxins"/>
    <property type="match status" value="1"/>
</dbReference>
<dbReference type="EMBL" id="JBHRTL010000003">
    <property type="protein sequence ID" value="MFC3154002.1"/>
    <property type="molecule type" value="Genomic_DNA"/>
</dbReference>
<gene>
    <name evidence="3" type="ORF">ACFOEB_02225</name>
</gene>
<comment type="caution">
    <text evidence="3">The sequence shown here is derived from an EMBL/GenBank/DDBJ whole genome shotgun (WGS) entry which is preliminary data.</text>
</comment>
<reference evidence="4" key="1">
    <citation type="journal article" date="2019" name="Int. J. Syst. Evol. Microbiol.">
        <title>The Global Catalogue of Microorganisms (GCM) 10K type strain sequencing project: providing services to taxonomists for standard genome sequencing and annotation.</title>
        <authorList>
            <consortium name="The Broad Institute Genomics Platform"/>
            <consortium name="The Broad Institute Genome Sequencing Center for Infectious Disease"/>
            <person name="Wu L."/>
            <person name="Ma J."/>
        </authorList>
    </citation>
    <scope>NUCLEOTIDE SEQUENCE [LARGE SCALE GENOMIC DNA]</scope>
    <source>
        <strain evidence="4">KCTC 52141</strain>
    </source>
</reference>
<organism evidence="3 4">
    <name type="scientific">Gilvimarinus japonicus</name>
    <dbReference type="NCBI Taxonomy" id="1796469"/>
    <lineage>
        <taxon>Bacteria</taxon>
        <taxon>Pseudomonadati</taxon>
        <taxon>Pseudomonadota</taxon>
        <taxon>Gammaproteobacteria</taxon>
        <taxon>Cellvibrionales</taxon>
        <taxon>Cellvibrionaceae</taxon>
        <taxon>Gilvimarinus</taxon>
    </lineage>
</organism>
<evidence type="ECO:0000256" key="1">
    <source>
        <dbReference type="SAM" id="MobiDB-lite"/>
    </source>
</evidence>
<dbReference type="InterPro" id="IPR008969">
    <property type="entry name" value="CarboxyPept-like_regulatory"/>
</dbReference>
<feature type="signal peptide" evidence="2">
    <location>
        <begin position="1"/>
        <end position="21"/>
    </location>
</feature>
<keyword evidence="2" id="KW-0732">Signal</keyword>
<dbReference type="CDD" id="cd04221">
    <property type="entry name" value="MauL"/>
    <property type="match status" value="1"/>
</dbReference>
<evidence type="ECO:0000256" key="2">
    <source>
        <dbReference type="SAM" id="SignalP"/>
    </source>
</evidence>
<keyword evidence="4" id="KW-1185">Reference proteome</keyword>
<evidence type="ECO:0000313" key="3">
    <source>
        <dbReference type="EMBL" id="MFC3154002.1"/>
    </source>
</evidence>
<feature type="region of interest" description="Disordered" evidence="1">
    <location>
        <begin position="184"/>
        <end position="211"/>
    </location>
</feature>
<dbReference type="RefSeq" id="WP_382414082.1">
    <property type="nucleotide sequence ID" value="NZ_AP031500.1"/>
</dbReference>